<name>A0ABS5V2M4_9GAMM</name>
<dbReference type="InterPro" id="IPR037185">
    <property type="entry name" value="EmrE-like"/>
</dbReference>
<reference evidence="2 3" key="1">
    <citation type="submission" date="2021-05" db="EMBL/GenBank/DDBJ databases">
        <title>Shewanella sp. JM162201.</title>
        <authorList>
            <person name="Xu S."/>
            <person name="Li A."/>
        </authorList>
    </citation>
    <scope>NUCLEOTIDE SEQUENCE [LARGE SCALE GENOMIC DNA]</scope>
    <source>
        <strain evidence="2 3">JM162201</strain>
    </source>
</reference>
<dbReference type="SUPFAM" id="SSF103481">
    <property type="entry name" value="Multidrug resistance efflux transporter EmrE"/>
    <property type="match status" value="2"/>
</dbReference>
<evidence type="ECO:0000313" key="2">
    <source>
        <dbReference type="EMBL" id="MBT1444660.1"/>
    </source>
</evidence>
<dbReference type="EMBL" id="JAHEPS010000003">
    <property type="protein sequence ID" value="MBT1444660.1"/>
    <property type="molecule type" value="Genomic_DNA"/>
</dbReference>
<organism evidence="2 3">
    <name type="scientific">Shewanella jiangmenensis</name>
    <dbReference type="NCBI Taxonomy" id="2837387"/>
    <lineage>
        <taxon>Bacteria</taxon>
        <taxon>Pseudomonadati</taxon>
        <taxon>Pseudomonadota</taxon>
        <taxon>Gammaproteobacteria</taxon>
        <taxon>Alteromonadales</taxon>
        <taxon>Shewanellaceae</taxon>
        <taxon>Shewanella</taxon>
    </lineage>
</organism>
<feature type="transmembrane region" description="Helical" evidence="1">
    <location>
        <begin position="274"/>
        <end position="291"/>
    </location>
</feature>
<feature type="transmembrane region" description="Helical" evidence="1">
    <location>
        <begin position="66"/>
        <end position="85"/>
    </location>
</feature>
<proteinExistence type="predicted"/>
<dbReference type="Proteomes" id="UP001195903">
    <property type="component" value="Unassembled WGS sequence"/>
</dbReference>
<feature type="transmembrane region" description="Helical" evidence="1">
    <location>
        <begin position="183"/>
        <end position="204"/>
    </location>
</feature>
<gene>
    <name evidence="2" type="ORF">KJI95_09025</name>
</gene>
<keyword evidence="1" id="KW-1133">Transmembrane helix</keyword>
<comment type="caution">
    <text evidence="2">The sequence shown here is derived from an EMBL/GenBank/DDBJ whole genome shotgun (WGS) entry which is preliminary data.</text>
</comment>
<accession>A0ABS5V2M4</accession>
<feature type="transmembrane region" description="Helical" evidence="1">
    <location>
        <begin position="34"/>
        <end position="54"/>
    </location>
</feature>
<keyword evidence="1" id="KW-0812">Transmembrane</keyword>
<feature type="transmembrane region" description="Helical" evidence="1">
    <location>
        <begin position="105"/>
        <end position="138"/>
    </location>
</feature>
<evidence type="ECO:0000256" key="1">
    <source>
        <dbReference type="SAM" id="Phobius"/>
    </source>
</evidence>
<feature type="transmembrane region" description="Helical" evidence="1">
    <location>
        <begin position="248"/>
        <end position="265"/>
    </location>
</feature>
<keyword evidence="3" id="KW-1185">Reference proteome</keyword>
<sequence length="292" mass="31233">MWVLFTLMAAFMQAWRNAFQSELSRDVGVLGVTLARFIYAGPLAALYLAGLYLWQDAPLPSFNLKAAGFIVGAALMQILATALMVRLFKLQNFAVGAGLAKSEALVAAILGVLFFGTSLSLLGWGGVLLGTVAVFMLSTKGGVGGLSLKTVLLGLGSGSAFALTSLWVREASLNLMLPFPHRAAWVLLLVIVLQTILLLGYLLIKNRSELDALLRRPKLTLAVSVSSCLGSIGWFSAMSLTAVPYVKTLGQVEIFFMMLVSAIYLKQSIKVKDMAALVLIGLAAVMVMWPSV</sequence>
<keyword evidence="1" id="KW-0472">Membrane</keyword>
<feature type="transmembrane region" description="Helical" evidence="1">
    <location>
        <begin position="219"/>
        <end position="242"/>
    </location>
</feature>
<feature type="transmembrane region" description="Helical" evidence="1">
    <location>
        <begin position="150"/>
        <end position="168"/>
    </location>
</feature>
<dbReference type="RefSeq" id="WP_214506869.1">
    <property type="nucleotide sequence ID" value="NZ_JAHEPS010000003.1"/>
</dbReference>
<protein>
    <submittedName>
        <fullName evidence="2">DMT family transporter</fullName>
    </submittedName>
</protein>
<evidence type="ECO:0000313" key="3">
    <source>
        <dbReference type="Proteomes" id="UP001195903"/>
    </source>
</evidence>